<name>A0A951PV00_9CYAN</name>
<organism evidence="3 4">
    <name type="scientific">Symplocastrum torsivum CPER-KK1</name>
    <dbReference type="NCBI Taxonomy" id="450513"/>
    <lineage>
        <taxon>Bacteria</taxon>
        <taxon>Bacillati</taxon>
        <taxon>Cyanobacteriota</taxon>
        <taxon>Cyanophyceae</taxon>
        <taxon>Oscillatoriophycideae</taxon>
        <taxon>Oscillatoriales</taxon>
        <taxon>Microcoleaceae</taxon>
        <taxon>Symplocastrum</taxon>
    </lineage>
</organism>
<accession>A0A951PV00</accession>
<evidence type="ECO:0000313" key="3">
    <source>
        <dbReference type="EMBL" id="MBW4549173.1"/>
    </source>
</evidence>
<sequence length="221" mass="25531">MVQSDPKLRLPTSDELPDSDGLPVDNELHTLVPNLLGLILGFILGQRFDWFFGVNMGIYHTTGINPRVPIVPDGFLSLGVERIRGNRLRKSYVVWEENDIVPIFVLEIVSQTPGGEYDDKLSIYAKLGVLYYVIYNPDFWRRDQQEPFEVYQLVNGSYQRQIGEPFWMPEIGLGIGRGIGSHRGLQREWLYWFDERGNRILTPEELLARYQEQFGELPGNE</sequence>
<dbReference type="PANTHER" id="PTHR33352">
    <property type="entry name" value="SLR1095 PROTEIN"/>
    <property type="match status" value="1"/>
</dbReference>
<dbReference type="Proteomes" id="UP000753908">
    <property type="component" value="Unassembled WGS sequence"/>
</dbReference>
<keyword evidence="3" id="KW-0378">Hydrolase</keyword>
<dbReference type="EMBL" id="JAHHIF010000085">
    <property type="protein sequence ID" value="MBW4549173.1"/>
    <property type="molecule type" value="Genomic_DNA"/>
</dbReference>
<protein>
    <submittedName>
        <fullName evidence="3">Uma2 family endonuclease</fullName>
    </submittedName>
</protein>
<feature type="domain" description="Putative restriction endonuclease" evidence="2">
    <location>
        <begin position="36"/>
        <end position="163"/>
    </location>
</feature>
<dbReference type="Pfam" id="PF05685">
    <property type="entry name" value="Uma2"/>
    <property type="match status" value="1"/>
</dbReference>
<keyword evidence="3" id="KW-0540">Nuclease</keyword>
<evidence type="ECO:0000256" key="1">
    <source>
        <dbReference type="SAM" id="MobiDB-lite"/>
    </source>
</evidence>
<dbReference type="PANTHER" id="PTHR33352:SF3">
    <property type="entry name" value="SLR1612 PROTEIN"/>
    <property type="match status" value="1"/>
</dbReference>
<reference evidence="3" key="1">
    <citation type="submission" date="2021-05" db="EMBL/GenBank/DDBJ databases">
        <authorList>
            <person name="Pietrasiak N."/>
            <person name="Ward R."/>
            <person name="Stajich J.E."/>
            <person name="Kurbessoian T."/>
        </authorList>
    </citation>
    <scope>NUCLEOTIDE SEQUENCE</scope>
    <source>
        <strain evidence="3">CPER-KK1</strain>
    </source>
</reference>
<dbReference type="CDD" id="cd06260">
    <property type="entry name" value="DUF820-like"/>
    <property type="match status" value="1"/>
</dbReference>
<dbReference type="Gene3D" id="3.90.1570.10">
    <property type="entry name" value="tt1808, chain A"/>
    <property type="match status" value="1"/>
</dbReference>
<feature type="region of interest" description="Disordered" evidence="1">
    <location>
        <begin position="1"/>
        <end position="21"/>
    </location>
</feature>
<gene>
    <name evidence="3" type="ORF">KME25_32930</name>
</gene>
<dbReference type="InterPro" id="IPR008538">
    <property type="entry name" value="Uma2"/>
</dbReference>
<keyword evidence="3" id="KW-0255">Endonuclease</keyword>
<dbReference type="AlphaFoldDB" id="A0A951PV00"/>
<dbReference type="InterPro" id="IPR012296">
    <property type="entry name" value="Nuclease_put_TT1808"/>
</dbReference>
<proteinExistence type="predicted"/>
<evidence type="ECO:0000259" key="2">
    <source>
        <dbReference type="Pfam" id="PF05685"/>
    </source>
</evidence>
<reference evidence="3" key="2">
    <citation type="journal article" date="2022" name="Microbiol. Resour. Announc.">
        <title>Metagenome Sequencing to Explore Phylogenomics of Terrestrial Cyanobacteria.</title>
        <authorList>
            <person name="Ward R.D."/>
            <person name="Stajich J.E."/>
            <person name="Johansen J.R."/>
            <person name="Huntemann M."/>
            <person name="Clum A."/>
            <person name="Foster B."/>
            <person name="Foster B."/>
            <person name="Roux S."/>
            <person name="Palaniappan K."/>
            <person name="Varghese N."/>
            <person name="Mukherjee S."/>
            <person name="Reddy T.B.K."/>
            <person name="Daum C."/>
            <person name="Copeland A."/>
            <person name="Chen I.A."/>
            <person name="Ivanova N.N."/>
            <person name="Kyrpides N.C."/>
            <person name="Shapiro N."/>
            <person name="Eloe-Fadrosh E.A."/>
            <person name="Pietrasiak N."/>
        </authorList>
    </citation>
    <scope>NUCLEOTIDE SEQUENCE</scope>
    <source>
        <strain evidence="3">CPER-KK1</strain>
    </source>
</reference>
<dbReference type="InterPro" id="IPR011335">
    <property type="entry name" value="Restrct_endonuc-II-like"/>
</dbReference>
<dbReference type="SUPFAM" id="SSF52980">
    <property type="entry name" value="Restriction endonuclease-like"/>
    <property type="match status" value="1"/>
</dbReference>
<dbReference type="GO" id="GO:0004519">
    <property type="term" value="F:endonuclease activity"/>
    <property type="evidence" value="ECO:0007669"/>
    <property type="project" value="UniProtKB-KW"/>
</dbReference>
<comment type="caution">
    <text evidence="3">The sequence shown here is derived from an EMBL/GenBank/DDBJ whole genome shotgun (WGS) entry which is preliminary data.</text>
</comment>
<evidence type="ECO:0000313" key="4">
    <source>
        <dbReference type="Proteomes" id="UP000753908"/>
    </source>
</evidence>